<feature type="chain" id="PRO_5025489710" description="Cyanovirin-N domain-containing protein" evidence="1">
    <location>
        <begin position="22"/>
        <end position="157"/>
    </location>
</feature>
<accession>A0A6A6BYV8</accession>
<feature type="signal peptide" evidence="1">
    <location>
        <begin position="1"/>
        <end position="21"/>
    </location>
</feature>
<keyword evidence="1" id="KW-0732">Signal</keyword>
<organism evidence="2 3">
    <name type="scientific">Zasmidium cellare ATCC 36951</name>
    <dbReference type="NCBI Taxonomy" id="1080233"/>
    <lineage>
        <taxon>Eukaryota</taxon>
        <taxon>Fungi</taxon>
        <taxon>Dikarya</taxon>
        <taxon>Ascomycota</taxon>
        <taxon>Pezizomycotina</taxon>
        <taxon>Dothideomycetes</taxon>
        <taxon>Dothideomycetidae</taxon>
        <taxon>Mycosphaerellales</taxon>
        <taxon>Mycosphaerellaceae</taxon>
        <taxon>Zasmidium</taxon>
    </lineage>
</organism>
<dbReference type="AlphaFoldDB" id="A0A6A6BYV8"/>
<sequence>MKFSVATIASLAIAFFDLVTAVPAPEAFNQTEIDAFWDQEGPIGGVSADGIYATICNRGQDHTPESYDCVLDLNGRCSYDGKCSQFNVNGFSCTNIPGTQCIELYSFTSVNQMSVCNRGGCGGQCNPLNRLDYHYDANSRMYTVPVPGTQSVNNNQP</sequence>
<name>A0A6A6BYV8_ZASCE</name>
<protein>
    <recommendedName>
        <fullName evidence="4">Cyanovirin-N domain-containing protein</fullName>
    </recommendedName>
</protein>
<dbReference type="RefSeq" id="XP_033660682.1">
    <property type="nucleotide sequence ID" value="XM_033809625.1"/>
</dbReference>
<reference evidence="2" key="1">
    <citation type="journal article" date="2020" name="Stud. Mycol.">
        <title>101 Dothideomycetes genomes: a test case for predicting lifestyles and emergence of pathogens.</title>
        <authorList>
            <person name="Haridas S."/>
            <person name="Albert R."/>
            <person name="Binder M."/>
            <person name="Bloem J."/>
            <person name="Labutti K."/>
            <person name="Salamov A."/>
            <person name="Andreopoulos B."/>
            <person name="Baker S."/>
            <person name="Barry K."/>
            <person name="Bills G."/>
            <person name="Bluhm B."/>
            <person name="Cannon C."/>
            <person name="Castanera R."/>
            <person name="Culley D."/>
            <person name="Daum C."/>
            <person name="Ezra D."/>
            <person name="Gonzalez J."/>
            <person name="Henrissat B."/>
            <person name="Kuo A."/>
            <person name="Liang C."/>
            <person name="Lipzen A."/>
            <person name="Lutzoni F."/>
            <person name="Magnuson J."/>
            <person name="Mondo S."/>
            <person name="Nolan M."/>
            <person name="Ohm R."/>
            <person name="Pangilinan J."/>
            <person name="Park H.-J."/>
            <person name="Ramirez L."/>
            <person name="Alfaro M."/>
            <person name="Sun H."/>
            <person name="Tritt A."/>
            <person name="Yoshinaga Y."/>
            <person name="Zwiers L.-H."/>
            <person name="Turgeon B."/>
            <person name="Goodwin S."/>
            <person name="Spatafora J."/>
            <person name="Crous P."/>
            <person name="Grigoriev I."/>
        </authorList>
    </citation>
    <scope>NUCLEOTIDE SEQUENCE</scope>
    <source>
        <strain evidence="2">ATCC 36951</strain>
    </source>
</reference>
<dbReference type="Proteomes" id="UP000799537">
    <property type="component" value="Unassembled WGS sequence"/>
</dbReference>
<dbReference type="OrthoDB" id="2985022at2759"/>
<evidence type="ECO:0000313" key="2">
    <source>
        <dbReference type="EMBL" id="KAF2159793.1"/>
    </source>
</evidence>
<dbReference type="GeneID" id="54562897"/>
<keyword evidence="3" id="KW-1185">Reference proteome</keyword>
<evidence type="ECO:0000256" key="1">
    <source>
        <dbReference type="SAM" id="SignalP"/>
    </source>
</evidence>
<evidence type="ECO:0000313" key="3">
    <source>
        <dbReference type="Proteomes" id="UP000799537"/>
    </source>
</evidence>
<evidence type="ECO:0008006" key="4">
    <source>
        <dbReference type="Google" id="ProtNLM"/>
    </source>
</evidence>
<gene>
    <name evidence="2" type="ORF">M409DRAFT_29792</name>
</gene>
<dbReference type="EMBL" id="ML993633">
    <property type="protein sequence ID" value="KAF2159793.1"/>
    <property type="molecule type" value="Genomic_DNA"/>
</dbReference>
<proteinExistence type="predicted"/>